<evidence type="ECO:0000256" key="1">
    <source>
        <dbReference type="SAM" id="SignalP"/>
    </source>
</evidence>
<feature type="signal peptide" evidence="1">
    <location>
        <begin position="1"/>
        <end position="23"/>
    </location>
</feature>
<dbReference type="AlphaFoldDB" id="A0A917IU35"/>
<evidence type="ECO:0000313" key="3">
    <source>
        <dbReference type="Proteomes" id="UP000627292"/>
    </source>
</evidence>
<dbReference type="Proteomes" id="UP000627292">
    <property type="component" value="Unassembled WGS sequence"/>
</dbReference>
<gene>
    <name evidence="2" type="ORF">GCM10011379_12570</name>
</gene>
<protein>
    <recommendedName>
        <fullName evidence="4">Carboxypeptidase regulatory-like domain-containing protein</fullName>
    </recommendedName>
</protein>
<sequence>MYRLLRSAAIVLVLILITQTVTAQRKLPPAQYRPHFPVAGSAYNSSTMSVKNNTNETTPVNVDLYASTAGTAIYTIEFYNATTSPAQQYFFSVESAQGEYIGTIPSGTYWVIFTATTDADPRFFRVGCAQGQWAVDYLDIEDVPIGPGCNYIIIE</sequence>
<keyword evidence="1" id="KW-0732">Signal</keyword>
<reference evidence="2" key="2">
    <citation type="submission" date="2020-09" db="EMBL/GenBank/DDBJ databases">
        <authorList>
            <person name="Sun Q."/>
            <person name="Zhou Y."/>
        </authorList>
    </citation>
    <scope>NUCLEOTIDE SEQUENCE</scope>
    <source>
        <strain evidence="2">CGMCC 1.15290</strain>
    </source>
</reference>
<accession>A0A917IU35</accession>
<comment type="caution">
    <text evidence="2">The sequence shown here is derived from an EMBL/GenBank/DDBJ whole genome shotgun (WGS) entry which is preliminary data.</text>
</comment>
<proteinExistence type="predicted"/>
<evidence type="ECO:0008006" key="4">
    <source>
        <dbReference type="Google" id="ProtNLM"/>
    </source>
</evidence>
<name>A0A917IU35_9BACT</name>
<evidence type="ECO:0000313" key="2">
    <source>
        <dbReference type="EMBL" id="GGH62530.1"/>
    </source>
</evidence>
<dbReference type="EMBL" id="BMIB01000001">
    <property type="protein sequence ID" value="GGH62530.1"/>
    <property type="molecule type" value="Genomic_DNA"/>
</dbReference>
<keyword evidence="3" id="KW-1185">Reference proteome</keyword>
<feature type="chain" id="PRO_5036857555" description="Carboxypeptidase regulatory-like domain-containing protein" evidence="1">
    <location>
        <begin position="24"/>
        <end position="155"/>
    </location>
</feature>
<reference evidence="2" key="1">
    <citation type="journal article" date="2014" name="Int. J. Syst. Evol. Microbiol.">
        <title>Complete genome sequence of Corynebacterium casei LMG S-19264T (=DSM 44701T), isolated from a smear-ripened cheese.</title>
        <authorList>
            <consortium name="US DOE Joint Genome Institute (JGI-PGF)"/>
            <person name="Walter F."/>
            <person name="Albersmeier A."/>
            <person name="Kalinowski J."/>
            <person name="Ruckert C."/>
        </authorList>
    </citation>
    <scope>NUCLEOTIDE SEQUENCE</scope>
    <source>
        <strain evidence="2">CGMCC 1.15290</strain>
    </source>
</reference>
<organism evidence="2 3">
    <name type="scientific">Filimonas zeae</name>
    <dbReference type="NCBI Taxonomy" id="1737353"/>
    <lineage>
        <taxon>Bacteria</taxon>
        <taxon>Pseudomonadati</taxon>
        <taxon>Bacteroidota</taxon>
        <taxon>Chitinophagia</taxon>
        <taxon>Chitinophagales</taxon>
        <taxon>Chitinophagaceae</taxon>
        <taxon>Filimonas</taxon>
    </lineage>
</organism>